<evidence type="ECO:0000313" key="2">
    <source>
        <dbReference type="Proteomes" id="UP000499080"/>
    </source>
</evidence>
<dbReference type="OrthoDB" id="6515318at2759"/>
<dbReference type="Proteomes" id="UP000499080">
    <property type="component" value="Unassembled WGS sequence"/>
</dbReference>
<gene>
    <name evidence="1" type="ORF">AVEN_90961_1</name>
</gene>
<accession>A0A4Y2ULR9</accession>
<dbReference type="EMBL" id="BGPR01037527">
    <property type="protein sequence ID" value="GBO13144.1"/>
    <property type="molecule type" value="Genomic_DNA"/>
</dbReference>
<protein>
    <recommendedName>
        <fullName evidence="3">RNase H type-1 domain-containing protein</fullName>
    </recommendedName>
</protein>
<evidence type="ECO:0000313" key="1">
    <source>
        <dbReference type="EMBL" id="GBO13144.1"/>
    </source>
</evidence>
<dbReference type="AlphaFoldDB" id="A0A4Y2ULR9"/>
<keyword evidence="2" id="KW-1185">Reference proteome</keyword>
<organism evidence="1 2">
    <name type="scientific">Araneus ventricosus</name>
    <name type="common">Orbweaver spider</name>
    <name type="synonym">Epeira ventricosa</name>
    <dbReference type="NCBI Taxonomy" id="182803"/>
    <lineage>
        <taxon>Eukaryota</taxon>
        <taxon>Metazoa</taxon>
        <taxon>Ecdysozoa</taxon>
        <taxon>Arthropoda</taxon>
        <taxon>Chelicerata</taxon>
        <taxon>Arachnida</taxon>
        <taxon>Araneae</taxon>
        <taxon>Araneomorphae</taxon>
        <taxon>Entelegynae</taxon>
        <taxon>Araneoidea</taxon>
        <taxon>Araneidae</taxon>
        <taxon>Araneus</taxon>
    </lineage>
</organism>
<comment type="caution">
    <text evidence="1">The sequence shown here is derived from an EMBL/GenBank/DDBJ whole genome shotgun (WGS) entry which is preliminary data.</text>
</comment>
<proteinExistence type="predicted"/>
<evidence type="ECO:0008006" key="3">
    <source>
        <dbReference type="Google" id="ProtNLM"/>
    </source>
</evidence>
<name>A0A4Y2ULR9_ARAVE</name>
<sequence>MGGIHVGYQGNERADQLAKEATLRPSLDILIPKPTSSLKRDIRTVLIDQWNDRWFLSSNGRQTYKYIPLVGLKLVTQIPQVVHFLTNHGRFQFYFFRFGLSNTQNCSCGAIGTADHYTLQCPLNLDLSRKLVYDTDNPATLIESKSNQLIIKEIVDKVDSIIHRI</sequence>
<reference evidence="1 2" key="1">
    <citation type="journal article" date="2019" name="Sci. Rep.">
        <title>Orb-weaving spider Araneus ventricosus genome elucidates the spidroin gene catalogue.</title>
        <authorList>
            <person name="Kono N."/>
            <person name="Nakamura H."/>
            <person name="Ohtoshi R."/>
            <person name="Moran D.A.P."/>
            <person name="Shinohara A."/>
            <person name="Yoshida Y."/>
            <person name="Fujiwara M."/>
            <person name="Mori M."/>
            <person name="Tomita M."/>
            <person name="Arakawa K."/>
        </authorList>
    </citation>
    <scope>NUCLEOTIDE SEQUENCE [LARGE SCALE GENOMIC DNA]</scope>
</reference>